<dbReference type="Gene3D" id="3.60.21.10">
    <property type="match status" value="1"/>
</dbReference>
<comment type="caution">
    <text evidence="5">The sequence shown here is derived from an EMBL/GenBank/DDBJ whole genome shotgun (WGS) entry which is preliminary data.</text>
</comment>
<dbReference type="InterPro" id="IPR036565">
    <property type="entry name" value="Mur-like_cat_sf"/>
</dbReference>
<protein>
    <submittedName>
        <fullName evidence="5">CapA family protein</fullName>
    </submittedName>
</protein>
<accession>A0ABT9I2Z6</accession>
<evidence type="ECO:0000256" key="2">
    <source>
        <dbReference type="ARBA" id="ARBA00022741"/>
    </source>
</evidence>
<keyword evidence="3" id="KW-0067">ATP-binding</keyword>
<dbReference type="SUPFAM" id="SSF53623">
    <property type="entry name" value="MurD-like peptide ligases, catalytic domain"/>
    <property type="match status" value="1"/>
</dbReference>
<dbReference type="InterPro" id="IPR036615">
    <property type="entry name" value="Mur_ligase_C_dom_sf"/>
</dbReference>
<evidence type="ECO:0000256" key="3">
    <source>
        <dbReference type="ARBA" id="ARBA00022840"/>
    </source>
</evidence>
<dbReference type="SUPFAM" id="SSF56300">
    <property type="entry name" value="Metallo-dependent phosphatases"/>
    <property type="match status" value="1"/>
</dbReference>
<feature type="domain" description="Capsule synthesis protein CapA" evidence="4">
    <location>
        <begin position="6"/>
        <end position="265"/>
    </location>
</feature>
<dbReference type="RefSeq" id="WP_305976991.1">
    <property type="nucleotide sequence ID" value="NZ_JAPJDY010000005.1"/>
</dbReference>
<evidence type="ECO:0000256" key="1">
    <source>
        <dbReference type="ARBA" id="ARBA00022598"/>
    </source>
</evidence>
<keyword evidence="1" id="KW-0436">Ligase</keyword>
<dbReference type="InterPro" id="IPR051046">
    <property type="entry name" value="MurCDEF_CellWall_CoF430Synth"/>
</dbReference>
<dbReference type="SMART" id="SM00854">
    <property type="entry name" value="PGA_cap"/>
    <property type="match status" value="1"/>
</dbReference>
<sequence>MTRSFKISFCGDTSLGYYYLERASERYPAAFSRLQQQPEEFFSQVLPALDASNEVIINLEAVLSSLPAQAIAGKQYPGRDNPDVFIPILKKIGVTAVMLANNHSMDFGADALLDMITQLEQAGIVVIGAGQNQQRATLPYIINHPTDCAKKIYIFNAMLAGKRYRDYGFFASDNSAGVADADSEYWADTLMQLRDDEPDATIIMCPHWQGIDYKPVTVKQQEWCREMVAAGADYIIAHGSHTADTIEQFGSGQIFYSIGNFVFNSPGRYQKLGAAPQSLIVSLVDNGDGWQSVAQKILTDNKLTDFQVRLVDTEHSVIAQPFKVDEEDDNQRLSISQWLAHIAADGLYFYQGETAAPCAGFSSSFHDYRPDSFFVLRDESWPKEQHNQANKTLAEILTKAQQLGYNNFVVSNAMSDSLLALVPDANVLVIDNTFSLVKKAANFMRDYSQCRLIGITGSAGKSSTVMMLQQALSLNPNTGDLFVTKGKNRNLFQDSLHSLTKLQGANHAVLEVSASQKFEHHQFYVRPNIAIFTSLSNAHAESFGHIADIAMLKSTLFYNMPAGGTAIINADMPCLDFVLMKARNSSVQVILYGESVLADVRLRSYNFATGQVEISVFGTAFHYNMGQLGKHLVLNSMAVLIALRQLGMNWQQHALYLQRFSPEAGKGERIEIEIAGKNVVLLDESYNANPASMKASLELLYQYTQHQNSQQRDCRAIAVLADMLELGTQSEKLHRDLLKPLLAAGVNKVFLVGKNMAALWPLLPDNIQGAILPDTATLPELLSSALISGDIVLFKGSNAMKLSQVIAKLKNN</sequence>
<keyword evidence="2" id="KW-0547">Nucleotide-binding</keyword>
<dbReference type="InterPro" id="IPR013221">
    <property type="entry name" value="Mur_ligase_cen"/>
</dbReference>
<dbReference type="Gene3D" id="3.40.1190.10">
    <property type="entry name" value="Mur-like, catalytic domain"/>
    <property type="match status" value="1"/>
</dbReference>
<dbReference type="PANTHER" id="PTHR43024">
    <property type="entry name" value="UDP-N-ACETYLMURAMOYL-TRIPEPTIDE--D-ALANYL-D-ALANINE LIGASE"/>
    <property type="match status" value="1"/>
</dbReference>
<dbReference type="Pfam" id="PF09587">
    <property type="entry name" value="PGA_cap"/>
    <property type="match status" value="1"/>
</dbReference>
<dbReference type="Pfam" id="PF02875">
    <property type="entry name" value="Mur_ligase_C"/>
    <property type="match status" value="1"/>
</dbReference>
<evidence type="ECO:0000313" key="5">
    <source>
        <dbReference type="EMBL" id="MDP5137754.1"/>
    </source>
</evidence>
<organism evidence="5 6">
    <name type="scientific">Rheinheimera baltica</name>
    <dbReference type="NCBI Taxonomy" id="67576"/>
    <lineage>
        <taxon>Bacteria</taxon>
        <taxon>Pseudomonadati</taxon>
        <taxon>Pseudomonadota</taxon>
        <taxon>Gammaproteobacteria</taxon>
        <taxon>Chromatiales</taxon>
        <taxon>Chromatiaceae</taxon>
        <taxon>Rheinheimera</taxon>
    </lineage>
</organism>
<dbReference type="SUPFAM" id="SSF53244">
    <property type="entry name" value="MurD-like peptide ligases, peptide-binding domain"/>
    <property type="match status" value="1"/>
</dbReference>
<dbReference type="Pfam" id="PF08245">
    <property type="entry name" value="Mur_ligase_M"/>
    <property type="match status" value="1"/>
</dbReference>
<dbReference type="Gene3D" id="3.90.190.20">
    <property type="entry name" value="Mur ligase, C-terminal domain"/>
    <property type="match status" value="1"/>
</dbReference>
<proteinExistence type="predicted"/>
<evidence type="ECO:0000313" key="6">
    <source>
        <dbReference type="Proteomes" id="UP001231109"/>
    </source>
</evidence>
<dbReference type="PANTHER" id="PTHR43024:SF1">
    <property type="entry name" value="UDP-N-ACETYLMURAMOYL-TRIPEPTIDE--D-ALANYL-D-ALANINE LIGASE"/>
    <property type="match status" value="1"/>
</dbReference>
<evidence type="ECO:0000259" key="4">
    <source>
        <dbReference type="SMART" id="SM00854"/>
    </source>
</evidence>
<dbReference type="EMBL" id="JAPJDZ010000065">
    <property type="protein sequence ID" value="MDP5137754.1"/>
    <property type="molecule type" value="Genomic_DNA"/>
</dbReference>
<dbReference type="Proteomes" id="UP001231109">
    <property type="component" value="Unassembled WGS sequence"/>
</dbReference>
<dbReference type="InterPro" id="IPR019079">
    <property type="entry name" value="Capsule_synth_CapA"/>
</dbReference>
<name>A0ABT9I2Z6_9GAMM</name>
<dbReference type="InterPro" id="IPR029052">
    <property type="entry name" value="Metallo-depent_PP-like"/>
</dbReference>
<gene>
    <name evidence="5" type="ORF">ORJ04_17505</name>
</gene>
<reference evidence="5 6" key="1">
    <citation type="submission" date="2022-11" db="EMBL/GenBank/DDBJ databases">
        <title>Viruses from the air-sea interface of a natural surface slick.</title>
        <authorList>
            <person name="Rahlff J."/>
            <person name="Holmfeldt K."/>
        </authorList>
    </citation>
    <scope>NUCLEOTIDE SEQUENCE [LARGE SCALE GENOMIC DNA]</scope>
    <source>
        <strain evidence="5 6">SMS4</strain>
    </source>
</reference>
<keyword evidence="6" id="KW-1185">Reference proteome</keyword>
<dbReference type="InterPro" id="IPR004101">
    <property type="entry name" value="Mur_ligase_C"/>
</dbReference>